<proteinExistence type="predicted"/>
<dbReference type="InterPro" id="IPR012440">
    <property type="entry name" value="DUF1641"/>
</dbReference>
<dbReference type="Pfam" id="PF07849">
    <property type="entry name" value="DUF1641"/>
    <property type="match status" value="1"/>
</dbReference>
<sequence>MTDSATLDRTAELERKIDVLTEQVQFLAEEARAQGQRRRALEELQADLTPIAVQAIERSAYTLDEVQIDPSDLLRLAVRVAENATMLENLMIQMESVTELATELKPIVNRGIVKAIELADEFDQRGYFEFAEAGFGVIDRIVTGYTKEEVEALGDNVVDILDIFKDLTQPEMLAVADRLLEVVQRQQRIAALEQQDPPSLFGLVGMMRDPEIRRGLGRALRTFKAVSAAETEQAEKAQANNTTEDTPGGA</sequence>
<organism evidence="2">
    <name type="scientific">hydrothermal vent metagenome</name>
    <dbReference type="NCBI Taxonomy" id="652676"/>
    <lineage>
        <taxon>unclassified sequences</taxon>
        <taxon>metagenomes</taxon>
        <taxon>ecological metagenomes</taxon>
    </lineage>
</organism>
<reference evidence="2" key="1">
    <citation type="submission" date="2018-06" db="EMBL/GenBank/DDBJ databases">
        <authorList>
            <person name="Zhirakovskaya E."/>
        </authorList>
    </citation>
    <scope>NUCLEOTIDE SEQUENCE</scope>
</reference>
<name>A0A3B0SRV8_9ZZZZ</name>
<evidence type="ECO:0000256" key="1">
    <source>
        <dbReference type="SAM" id="MobiDB-lite"/>
    </source>
</evidence>
<feature type="region of interest" description="Disordered" evidence="1">
    <location>
        <begin position="231"/>
        <end position="250"/>
    </location>
</feature>
<dbReference type="EMBL" id="UOEI01000490">
    <property type="protein sequence ID" value="VAW06833.1"/>
    <property type="molecule type" value="Genomic_DNA"/>
</dbReference>
<protein>
    <recommendedName>
        <fullName evidence="3">DUF1641 domain-containing protein</fullName>
    </recommendedName>
</protein>
<evidence type="ECO:0000313" key="2">
    <source>
        <dbReference type="EMBL" id="VAW06833.1"/>
    </source>
</evidence>
<feature type="compositionally biased region" description="Polar residues" evidence="1">
    <location>
        <begin position="240"/>
        <end position="250"/>
    </location>
</feature>
<gene>
    <name evidence="2" type="ORF">MNBD_ACTINO01-315</name>
</gene>
<evidence type="ECO:0008006" key="3">
    <source>
        <dbReference type="Google" id="ProtNLM"/>
    </source>
</evidence>
<accession>A0A3B0SRV8</accession>
<dbReference type="AlphaFoldDB" id="A0A3B0SRV8"/>